<accession>A0A7U2EQJ9</accession>
<organism evidence="1 2">
    <name type="scientific">Phaeosphaeria nodorum (strain SN15 / ATCC MYA-4574 / FGSC 10173)</name>
    <name type="common">Glume blotch fungus</name>
    <name type="synonym">Parastagonospora nodorum</name>
    <dbReference type="NCBI Taxonomy" id="321614"/>
    <lineage>
        <taxon>Eukaryota</taxon>
        <taxon>Fungi</taxon>
        <taxon>Dikarya</taxon>
        <taxon>Ascomycota</taxon>
        <taxon>Pezizomycotina</taxon>
        <taxon>Dothideomycetes</taxon>
        <taxon>Pleosporomycetidae</taxon>
        <taxon>Pleosporales</taxon>
        <taxon>Pleosporineae</taxon>
        <taxon>Phaeosphaeriaceae</taxon>
        <taxon>Parastagonospora</taxon>
    </lineage>
</organism>
<name>A0A7U2EQJ9_PHANO</name>
<dbReference type="Proteomes" id="UP000663193">
    <property type="component" value="Chromosome 1"/>
</dbReference>
<keyword evidence="2" id="KW-1185">Reference proteome</keyword>
<dbReference type="KEGG" id="pno:SNOG_00728"/>
<reference evidence="2" key="1">
    <citation type="journal article" date="2021" name="BMC Genomics">
        <title>Chromosome-level genome assembly and manually-curated proteome of model necrotroph Parastagonospora nodorum Sn15 reveals a genome-wide trove of candidate effector homologs, and redundancy of virulence-related functions within an accessory chromosome.</title>
        <authorList>
            <person name="Bertazzoni S."/>
            <person name="Jones D.A.B."/>
            <person name="Phan H.T."/>
            <person name="Tan K.-C."/>
            <person name="Hane J.K."/>
        </authorList>
    </citation>
    <scope>NUCLEOTIDE SEQUENCE [LARGE SCALE GENOMIC DNA]</scope>
    <source>
        <strain evidence="2">SN15 / ATCC MYA-4574 / FGSC 10173)</strain>
    </source>
</reference>
<dbReference type="EMBL" id="CP069023">
    <property type="protein sequence ID" value="QRC91226.1"/>
    <property type="molecule type" value="Genomic_DNA"/>
</dbReference>
<evidence type="ECO:0000313" key="1">
    <source>
        <dbReference type="EMBL" id="QRC91226.1"/>
    </source>
</evidence>
<dbReference type="VEuPathDB" id="FungiDB:JI435_007280"/>
<gene>
    <name evidence="1" type="ORF">JI435_007280</name>
</gene>
<dbReference type="RefSeq" id="XP_001791405.1">
    <property type="nucleotide sequence ID" value="XM_001791353.1"/>
</dbReference>
<protein>
    <submittedName>
        <fullName evidence="1">Uncharacterized protein</fullName>
    </submittedName>
</protein>
<evidence type="ECO:0000313" key="2">
    <source>
        <dbReference type="Proteomes" id="UP000663193"/>
    </source>
</evidence>
<sequence length="112" mass="13167">MYTYSISLPNLIALAAANTATHPTYTYEENVAIRDYVFAMAQFEVASWTPWEVFLYVLQYVMMADGMGVWEDEGYDGDFEDFEEEDVQEKVVQEEEYCGFLHCRDFCRFFPD</sequence>
<dbReference type="AlphaFoldDB" id="A0A7U2EQJ9"/>
<proteinExistence type="predicted"/>